<keyword evidence="1" id="KW-0812">Transmembrane</keyword>
<proteinExistence type="predicted"/>
<sequence length="30" mass="3564">MVRDYSIDSVKGVCLLHMFVLHIFIIYGFF</sequence>
<dbReference type="EMBL" id="CACRUW010000028">
    <property type="protein sequence ID" value="VYU70847.1"/>
    <property type="molecule type" value="Genomic_DNA"/>
</dbReference>
<gene>
    <name evidence="2" type="ORF">PDLFYP31_03595</name>
</gene>
<keyword evidence="1" id="KW-0472">Membrane</keyword>
<evidence type="ECO:0000313" key="2">
    <source>
        <dbReference type="EMBL" id="VYU70847.1"/>
    </source>
</evidence>
<keyword evidence="1" id="KW-1133">Transmembrane helix</keyword>
<organism evidence="2">
    <name type="scientific">Parabacteroides distasonis</name>
    <dbReference type="NCBI Taxonomy" id="823"/>
    <lineage>
        <taxon>Bacteria</taxon>
        <taxon>Pseudomonadati</taxon>
        <taxon>Bacteroidota</taxon>
        <taxon>Bacteroidia</taxon>
        <taxon>Bacteroidales</taxon>
        <taxon>Tannerellaceae</taxon>
        <taxon>Parabacteroides</taxon>
    </lineage>
</organism>
<reference evidence="2" key="1">
    <citation type="submission" date="2019-11" db="EMBL/GenBank/DDBJ databases">
        <authorList>
            <person name="Feng L."/>
        </authorList>
    </citation>
    <scope>NUCLEOTIDE SEQUENCE</scope>
    <source>
        <strain evidence="2">PdistasonisLFYP31</strain>
    </source>
</reference>
<protein>
    <submittedName>
        <fullName evidence="2">Uncharacterized protein</fullName>
    </submittedName>
</protein>
<feature type="transmembrane region" description="Helical" evidence="1">
    <location>
        <begin position="12"/>
        <end position="29"/>
    </location>
</feature>
<dbReference type="AlphaFoldDB" id="A0A6N3H179"/>
<accession>A0A6N3H179</accession>
<evidence type="ECO:0000256" key="1">
    <source>
        <dbReference type="SAM" id="Phobius"/>
    </source>
</evidence>
<name>A0A6N3H179_PARDI</name>